<dbReference type="EMBL" id="JBEPLM010000009">
    <property type="protein sequence ID" value="MET3595083.1"/>
    <property type="molecule type" value="Genomic_DNA"/>
</dbReference>
<name>A0ABV2HXR8_9HYPH</name>
<dbReference type="RefSeq" id="WP_354416377.1">
    <property type="nucleotide sequence ID" value="NZ_JBEPLM010000009.1"/>
</dbReference>
<reference evidence="1 2" key="1">
    <citation type="submission" date="2024-06" db="EMBL/GenBank/DDBJ databases">
        <title>Genomic Encyclopedia of Type Strains, Phase IV (KMG-IV): sequencing the most valuable type-strain genomes for metagenomic binning, comparative biology and taxonomic classification.</title>
        <authorList>
            <person name="Goeker M."/>
        </authorList>
    </citation>
    <scope>NUCLEOTIDE SEQUENCE [LARGE SCALE GENOMIC DNA]</scope>
    <source>
        <strain evidence="1 2">DSM 29846</strain>
    </source>
</reference>
<accession>A0ABV2HXR8</accession>
<gene>
    <name evidence="1" type="ORF">ABID26_004495</name>
</gene>
<proteinExistence type="predicted"/>
<keyword evidence="2" id="KW-1185">Reference proteome</keyword>
<organism evidence="1 2">
    <name type="scientific">Mesorhizobium shonense</name>
    <dbReference type="NCBI Taxonomy" id="1209948"/>
    <lineage>
        <taxon>Bacteria</taxon>
        <taxon>Pseudomonadati</taxon>
        <taxon>Pseudomonadota</taxon>
        <taxon>Alphaproteobacteria</taxon>
        <taxon>Hyphomicrobiales</taxon>
        <taxon>Phyllobacteriaceae</taxon>
        <taxon>Mesorhizobium</taxon>
    </lineage>
</organism>
<dbReference type="Proteomes" id="UP001549036">
    <property type="component" value="Unassembled WGS sequence"/>
</dbReference>
<comment type="caution">
    <text evidence="1">The sequence shown here is derived from an EMBL/GenBank/DDBJ whole genome shotgun (WGS) entry which is preliminary data.</text>
</comment>
<evidence type="ECO:0000313" key="2">
    <source>
        <dbReference type="Proteomes" id="UP001549036"/>
    </source>
</evidence>
<sequence>MFGEEGIPSTDRSEYLSIHLVGSWWLKRLYDELPDGDVGLEMIADELERRGEEGWC</sequence>
<protein>
    <submittedName>
        <fullName evidence="1">Uncharacterized protein</fullName>
    </submittedName>
</protein>
<evidence type="ECO:0000313" key="1">
    <source>
        <dbReference type="EMBL" id="MET3595083.1"/>
    </source>
</evidence>